<keyword evidence="3" id="KW-1185">Reference proteome</keyword>
<sequence>MSLKPFQISAAGDSLVSDGQRHRRGAGDDEENSNSLQLLFSYGVKTKLTTVKSHGMKSRVADCASRFMFSK</sequence>
<organism evidence="2 3">
    <name type="scientific">Nepenthes gracilis</name>
    <name type="common">Slender pitcher plant</name>
    <dbReference type="NCBI Taxonomy" id="150966"/>
    <lineage>
        <taxon>Eukaryota</taxon>
        <taxon>Viridiplantae</taxon>
        <taxon>Streptophyta</taxon>
        <taxon>Embryophyta</taxon>
        <taxon>Tracheophyta</taxon>
        <taxon>Spermatophyta</taxon>
        <taxon>Magnoliopsida</taxon>
        <taxon>eudicotyledons</taxon>
        <taxon>Gunneridae</taxon>
        <taxon>Pentapetalae</taxon>
        <taxon>Caryophyllales</taxon>
        <taxon>Nepenthaceae</taxon>
        <taxon>Nepenthes</taxon>
    </lineage>
</organism>
<dbReference type="AlphaFoldDB" id="A0AAD3SZM8"/>
<name>A0AAD3SZM8_NEPGR</name>
<evidence type="ECO:0000256" key="1">
    <source>
        <dbReference type="SAM" id="MobiDB-lite"/>
    </source>
</evidence>
<proteinExistence type="predicted"/>
<reference evidence="2" key="1">
    <citation type="submission" date="2023-05" db="EMBL/GenBank/DDBJ databases">
        <title>Nepenthes gracilis genome sequencing.</title>
        <authorList>
            <person name="Fukushima K."/>
        </authorList>
    </citation>
    <scope>NUCLEOTIDE SEQUENCE</scope>
    <source>
        <strain evidence="2">SING2019-196</strain>
    </source>
</reference>
<dbReference type="Proteomes" id="UP001279734">
    <property type="component" value="Unassembled WGS sequence"/>
</dbReference>
<comment type="caution">
    <text evidence="2">The sequence shown here is derived from an EMBL/GenBank/DDBJ whole genome shotgun (WGS) entry which is preliminary data.</text>
</comment>
<gene>
    <name evidence="2" type="ORF">Nepgr_020822</name>
</gene>
<accession>A0AAD3SZM8</accession>
<feature type="region of interest" description="Disordered" evidence="1">
    <location>
        <begin position="1"/>
        <end position="32"/>
    </location>
</feature>
<dbReference type="EMBL" id="BSYO01000020">
    <property type="protein sequence ID" value="GMH18981.1"/>
    <property type="molecule type" value="Genomic_DNA"/>
</dbReference>
<evidence type="ECO:0000313" key="2">
    <source>
        <dbReference type="EMBL" id="GMH18981.1"/>
    </source>
</evidence>
<protein>
    <submittedName>
        <fullName evidence="2">Uncharacterized protein</fullName>
    </submittedName>
</protein>
<evidence type="ECO:0000313" key="3">
    <source>
        <dbReference type="Proteomes" id="UP001279734"/>
    </source>
</evidence>